<protein>
    <recommendedName>
        <fullName evidence="3">N-acetyltransferase</fullName>
    </recommendedName>
</protein>
<evidence type="ECO:0008006" key="3">
    <source>
        <dbReference type="Google" id="ProtNLM"/>
    </source>
</evidence>
<dbReference type="AlphaFoldDB" id="A0AAD4FQZ6"/>
<name>A0AAD4FQZ6_9GAMM</name>
<evidence type="ECO:0000313" key="1">
    <source>
        <dbReference type="EMBL" id="KAF7768764.1"/>
    </source>
</evidence>
<accession>A0AAD4FQZ6</accession>
<dbReference type="Gene3D" id="3.40.630.30">
    <property type="match status" value="1"/>
</dbReference>
<dbReference type="Proteomes" id="UP000016487">
    <property type="component" value="Unassembled WGS sequence"/>
</dbReference>
<reference evidence="1" key="2">
    <citation type="submission" date="2015-03" db="EMBL/GenBank/DDBJ databases">
        <title>Genome sequence of Pseudoalteromonas citrea.</title>
        <authorList>
            <person name="Xie B.-B."/>
            <person name="Rong J.-C."/>
            <person name="Qin Q.-L."/>
            <person name="Zhang Y.-Z."/>
        </authorList>
    </citation>
    <scope>NUCLEOTIDE SEQUENCE</scope>
    <source>
        <strain evidence="1">DSM 8771</strain>
    </source>
</reference>
<dbReference type="EMBL" id="AHBZ03000022">
    <property type="protein sequence ID" value="KAF7768764.1"/>
    <property type="molecule type" value="Genomic_DNA"/>
</dbReference>
<reference evidence="1" key="1">
    <citation type="journal article" date="2012" name="J. Bacteriol.">
        <title>Genome sequences of type strains of seven species of the marine bacterium Pseudoalteromonas.</title>
        <authorList>
            <person name="Xie B.B."/>
            <person name="Shu Y.L."/>
            <person name="Qin Q.L."/>
            <person name="Rong J.C."/>
            <person name="Zhang X.Y."/>
            <person name="Chen X.L."/>
            <person name="Shi M."/>
            <person name="He H.L."/>
            <person name="Zhou B.C."/>
            <person name="Zhang Y.Z."/>
        </authorList>
    </citation>
    <scope>NUCLEOTIDE SEQUENCE</scope>
    <source>
        <strain evidence="1">DSM 8771</strain>
    </source>
</reference>
<gene>
    <name evidence="1" type="ORF">PCIT_a3259</name>
</gene>
<comment type="caution">
    <text evidence="1">The sequence shown here is derived from an EMBL/GenBank/DDBJ whole genome shotgun (WGS) entry which is preliminary data.</text>
</comment>
<sequence length="166" mass="19247">MSVLRPRAVFEEYEDGTFKLVMLEPSVALQDYEVVMRNQVRLRAFFKGIMNWPKADMTLAENTASLAHHQSEFEQREAFAFSVFKVPSGACIGSVYIDPSRSIEFDCELYFWLDEKELQLEQQLANTLCDWLLKEWGLSRVALVGRQIPLSDWLRDIKAQSLVYLS</sequence>
<organism evidence="1 2">
    <name type="scientific">Pseudoalteromonas citrea</name>
    <dbReference type="NCBI Taxonomy" id="43655"/>
    <lineage>
        <taxon>Bacteria</taxon>
        <taxon>Pseudomonadati</taxon>
        <taxon>Pseudomonadota</taxon>
        <taxon>Gammaproteobacteria</taxon>
        <taxon>Alteromonadales</taxon>
        <taxon>Pseudoalteromonadaceae</taxon>
        <taxon>Pseudoalteromonas</taxon>
    </lineage>
</organism>
<proteinExistence type="predicted"/>
<dbReference type="RefSeq" id="WP_010364126.1">
    <property type="nucleotide sequence ID" value="NZ_AHBZ03000022.1"/>
</dbReference>
<evidence type="ECO:0000313" key="2">
    <source>
        <dbReference type="Proteomes" id="UP000016487"/>
    </source>
</evidence>